<reference evidence="2" key="2">
    <citation type="submission" date="2015-01" db="EMBL/GenBank/DDBJ databases">
        <title>Evolutionary Origins and Diversification of the Mycorrhizal Mutualists.</title>
        <authorList>
            <consortium name="DOE Joint Genome Institute"/>
            <consortium name="Mycorrhizal Genomics Consortium"/>
            <person name="Kohler A."/>
            <person name="Kuo A."/>
            <person name="Nagy L.G."/>
            <person name="Floudas D."/>
            <person name="Copeland A."/>
            <person name="Barry K.W."/>
            <person name="Cichocki N."/>
            <person name="Veneault-Fourrey C."/>
            <person name="LaButti K."/>
            <person name="Lindquist E.A."/>
            <person name="Lipzen A."/>
            <person name="Lundell T."/>
            <person name="Morin E."/>
            <person name="Murat C."/>
            <person name="Riley R."/>
            <person name="Ohm R."/>
            <person name="Sun H."/>
            <person name="Tunlid A."/>
            <person name="Henrissat B."/>
            <person name="Grigoriev I.V."/>
            <person name="Hibbett D.S."/>
            <person name="Martin F."/>
        </authorList>
    </citation>
    <scope>NUCLEOTIDE SEQUENCE [LARGE SCALE GENOMIC DNA]</scope>
    <source>
        <strain evidence="2">F 1598</strain>
    </source>
</reference>
<reference evidence="1 2" key="1">
    <citation type="submission" date="2014-04" db="EMBL/GenBank/DDBJ databases">
        <authorList>
            <consortium name="DOE Joint Genome Institute"/>
            <person name="Kuo A."/>
            <person name="Tarkka M."/>
            <person name="Buscot F."/>
            <person name="Kohler A."/>
            <person name="Nagy L.G."/>
            <person name="Floudas D."/>
            <person name="Copeland A."/>
            <person name="Barry K.W."/>
            <person name="Cichocki N."/>
            <person name="Veneault-Fourrey C."/>
            <person name="LaButti K."/>
            <person name="Lindquist E.A."/>
            <person name="Lipzen A."/>
            <person name="Lundell T."/>
            <person name="Morin E."/>
            <person name="Murat C."/>
            <person name="Sun H."/>
            <person name="Tunlid A."/>
            <person name="Henrissat B."/>
            <person name="Grigoriev I.V."/>
            <person name="Hibbett D.S."/>
            <person name="Martin F."/>
            <person name="Nordberg H.P."/>
            <person name="Cantor M.N."/>
            <person name="Hua S.X."/>
        </authorList>
    </citation>
    <scope>NUCLEOTIDE SEQUENCE [LARGE SCALE GENOMIC DNA]</scope>
    <source>
        <strain evidence="1 2">F 1598</strain>
    </source>
</reference>
<dbReference type="HOGENOM" id="CLU_1190287_0_0_1"/>
<evidence type="ECO:0000313" key="2">
    <source>
        <dbReference type="Proteomes" id="UP000054166"/>
    </source>
</evidence>
<protein>
    <submittedName>
        <fullName evidence="1">Uncharacterized protein</fullName>
    </submittedName>
</protein>
<proteinExistence type="predicted"/>
<dbReference type="AlphaFoldDB" id="A0A0C3F8J2"/>
<gene>
    <name evidence="1" type="ORF">PILCRDRAFT_91773</name>
</gene>
<dbReference type="Proteomes" id="UP000054166">
    <property type="component" value="Unassembled WGS sequence"/>
</dbReference>
<name>A0A0C3F8J2_PILCF</name>
<dbReference type="InParanoid" id="A0A0C3F8J2"/>
<dbReference type="EMBL" id="KN833038">
    <property type="protein sequence ID" value="KIM76149.1"/>
    <property type="molecule type" value="Genomic_DNA"/>
</dbReference>
<keyword evidence="2" id="KW-1185">Reference proteome</keyword>
<accession>A0A0C3F8J2</accession>
<sequence length="233" mass="25982">MVLSSHSSMCCLPRVAALQQIVRDFTLYIAQAPVHAQSICHDYTLGTTWSHTRHYGSAVRAFAPETAVKLYVWPLDHSDLLDLQVSQDANGQSTVANLALEHLDMMPVQLQDADRQSQVSFTQHIYTGELLGCHLTGYDVESLTTFRDGLCTIIFPTFPPLVNLPLIPSPQTLGRLVKDIVMLPQMMCLALKIKPGLNNTWNDTSVDGDTQCMKIGAWITLTRSPETLWIKMQ</sequence>
<evidence type="ECO:0000313" key="1">
    <source>
        <dbReference type="EMBL" id="KIM76149.1"/>
    </source>
</evidence>
<organism evidence="1 2">
    <name type="scientific">Piloderma croceum (strain F 1598)</name>
    <dbReference type="NCBI Taxonomy" id="765440"/>
    <lineage>
        <taxon>Eukaryota</taxon>
        <taxon>Fungi</taxon>
        <taxon>Dikarya</taxon>
        <taxon>Basidiomycota</taxon>
        <taxon>Agaricomycotina</taxon>
        <taxon>Agaricomycetes</taxon>
        <taxon>Agaricomycetidae</taxon>
        <taxon>Atheliales</taxon>
        <taxon>Atheliaceae</taxon>
        <taxon>Piloderma</taxon>
    </lineage>
</organism>